<keyword evidence="1" id="KW-0812">Transmembrane</keyword>
<dbReference type="Proteomes" id="UP000292478">
    <property type="component" value="Unassembled WGS sequence"/>
</dbReference>
<comment type="caution">
    <text evidence="2">The sequence shown here is derived from an EMBL/GenBank/DDBJ whole genome shotgun (WGS) entry which is preliminary data.</text>
</comment>
<feature type="transmembrane region" description="Helical" evidence="1">
    <location>
        <begin position="27"/>
        <end position="46"/>
    </location>
</feature>
<protein>
    <submittedName>
        <fullName evidence="2">Uncharacterized protein</fullName>
    </submittedName>
</protein>
<evidence type="ECO:0000256" key="1">
    <source>
        <dbReference type="SAM" id="Phobius"/>
    </source>
</evidence>
<proteinExistence type="predicted"/>
<sequence>MNRKTYGAHCSGWQHSTDERRHMIENLTLLAVMTVTVCGFLVLAFQPYAGPWSILAGFCCCAPLTFAYILRE</sequence>
<dbReference type="RefSeq" id="WP_131204037.1">
    <property type="nucleotide sequence ID" value="NZ_QCZM01000011.1"/>
</dbReference>
<dbReference type="EMBL" id="SHTC01000015">
    <property type="protein sequence ID" value="TCF58237.1"/>
    <property type="molecule type" value="Genomic_DNA"/>
</dbReference>
<name>A0A4R0V4K7_BIFLL</name>
<evidence type="ECO:0000313" key="2">
    <source>
        <dbReference type="EMBL" id="TCF58237.1"/>
    </source>
</evidence>
<organism evidence="2 3">
    <name type="scientific">Bifidobacterium longum subsp. longum</name>
    <dbReference type="NCBI Taxonomy" id="1679"/>
    <lineage>
        <taxon>Bacteria</taxon>
        <taxon>Bacillati</taxon>
        <taxon>Actinomycetota</taxon>
        <taxon>Actinomycetes</taxon>
        <taxon>Bifidobacteriales</taxon>
        <taxon>Bifidobacteriaceae</taxon>
        <taxon>Bifidobacterium</taxon>
    </lineage>
</organism>
<dbReference type="AlphaFoldDB" id="A0A4R0V4K7"/>
<reference evidence="2 3" key="1">
    <citation type="journal article" date="2018" name="Sci. Rep.">
        <title>Genomic diversity and distribution of Bifidobacterium longum subsp. longum across the human lifespan.</title>
        <authorList>
            <person name="Odamaki T."/>
            <person name="Bottacini F."/>
            <person name="Kato K."/>
            <person name="Mitsuyama E."/>
            <person name="Yoshida K."/>
            <person name="Horigome A."/>
            <person name="Xiao J.Z."/>
            <person name="van Sinderen D."/>
        </authorList>
    </citation>
    <scope>NUCLEOTIDE SEQUENCE [LARGE SCALE GENOMIC DNA]</scope>
    <source>
        <strain evidence="2 3">MCC10113</strain>
    </source>
</reference>
<feature type="transmembrane region" description="Helical" evidence="1">
    <location>
        <begin position="52"/>
        <end position="70"/>
    </location>
</feature>
<keyword evidence="1" id="KW-1133">Transmembrane helix</keyword>
<gene>
    <name evidence="2" type="ORF">MCC10113_1046</name>
</gene>
<keyword evidence="1" id="KW-0472">Membrane</keyword>
<evidence type="ECO:0000313" key="3">
    <source>
        <dbReference type="Proteomes" id="UP000292478"/>
    </source>
</evidence>
<accession>A0A4R0V4K7</accession>